<evidence type="ECO:0000256" key="9">
    <source>
        <dbReference type="ARBA" id="ARBA00038253"/>
    </source>
</evidence>
<comment type="similarity">
    <text evidence="9">Belongs to the Rap family.</text>
</comment>
<dbReference type="InterPro" id="IPR019440">
    <property type="entry name" value="MAU2"/>
</dbReference>
<evidence type="ECO:0000256" key="6">
    <source>
        <dbReference type="ARBA" id="ARBA00022803"/>
    </source>
</evidence>
<dbReference type="GO" id="GO:0006355">
    <property type="term" value="P:regulation of DNA-templated transcription"/>
    <property type="evidence" value="ECO:0007669"/>
    <property type="project" value="InterPro"/>
</dbReference>
<reference evidence="12 13" key="1">
    <citation type="submission" date="2016-03" db="EMBL/GenBank/DDBJ databases">
        <authorList>
            <person name="Ploux O."/>
        </authorList>
    </citation>
    <scope>NUCLEOTIDE SEQUENCE [LARGE SCALE GENOMIC DNA]</scope>
    <source>
        <strain evidence="12 13">BER2</strain>
    </source>
</reference>
<dbReference type="PANTHER" id="PTHR46630:SF1">
    <property type="entry name" value="TETRATRICOPEPTIDE REPEAT PROTEIN 29"/>
    <property type="match status" value="1"/>
</dbReference>
<comment type="caution">
    <text evidence="12">The sequence shown here is derived from an EMBL/GenBank/DDBJ whole genome shotgun (WGS) entry which is preliminary data.</text>
</comment>
<evidence type="ECO:0000256" key="4">
    <source>
        <dbReference type="ARBA" id="ARBA00022737"/>
    </source>
</evidence>
<keyword evidence="6" id="KW-0802">TPR repeat</keyword>
<dbReference type="InterPro" id="IPR001867">
    <property type="entry name" value="OmpR/PhoB-type_DNA-bd"/>
</dbReference>
<dbReference type="Gene3D" id="1.25.40.10">
    <property type="entry name" value="Tetratricopeptide repeat domain"/>
    <property type="match status" value="2"/>
</dbReference>
<feature type="DNA-binding region" description="OmpR/PhoB-type" evidence="10">
    <location>
        <begin position="255"/>
        <end position="360"/>
    </location>
</feature>
<name>A0A150WVZ6_BDEBC</name>
<dbReference type="SMART" id="SM00862">
    <property type="entry name" value="Trans_reg_C"/>
    <property type="match status" value="1"/>
</dbReference>
<dbReference type="InterPro" id="IPR011990">
    <property type="entry name" value="TPR-like_helical_dom_sf"/>
</dbReference>
<evidence type="ECO:0000256" key="8">
    <source>
        <dbReference type="ARBA" id="ARBA00023306"/>
    </source>
</evidence>
<dbReference type="Proteomes" id="UP000075391">
    <property type="component" value="Unassembled WGS sequence"/>
</dbReference>
<comment type="subcellular location">
    <subcellularLocation>
        <location evidence="1">Cytoplasm</location>
    </subcellularLocation>
</comment>
<evidence type="ECO:0000256" key="10">
    <source>
        <dbReference type="PROSITE-ProRule" id="PRU01091"/>
    </source>
</evidence>
<keyword evidence="3" id="KW-0132">Cell division</keyword>
<keyword evidence="2" id="KW-0963">Cytoplasm</keyword>
<proteinExistence type="inferred from homology"/>
<dbReference type="RefSeq" id="WP_063242464.1">
    <property type="nucleotide sequence ID" value="NZ_CP168967.1"/>
</dbReference>
<dbReference type="SUPFAM" id="SSF46894">
    <property type="entry name" value="C-terminal effector domain of the bipartite response regulators"/>
    <property type="match status" value="1"/>
</dbReference>
<gene>
    <name evidence="12" type="ORF">AZI85_01825</name>
</gene>
<dbReference type="PROSITE" id="PS51755">
    <property type="entry name" value="OMPR_PHOB"/>
    <property type="match status" value="1"/>
</dbReference>
<dbReference type="InterPro" id="IPR019734">
    <property type="entry name" value="TPR_rpt"/>
</dbReference>
<accession>A0A150WVZ6</accession>
<evidence type="ECO:0000256" key="3">
    <source>
        <dbReference type="ARBA" id="ARBA00022618"/>
    </source>
</evidence>
<dbReference type="GO" id="GO:0000160">
    <property type="term" value="P:phosphorelay signal transduction system"/>
    <property type="evidence" value="ECO:0007669"/>
    <property type="project" value="InterPro"/>
</dbReference>
<dbReference type="GO" id="GO:0005737">
    <property type="term" value="C:cytoplasm"/>
    <property type="evidence" value="ECO:0007669"/>
    <property type="project" value="UniProtKB-SubCell"/>
</dbReference>
<evidence type="ECO:0000256" key="7">
    <source>
        <dbReference type="ARBA" id="ARBA00023125"/>
    </source>
</evidence>
<evidence type="ECO:0000313" key="12">
    <source>
        <dbReference type="EMBL" id="KYG70695.1"/>
    </source>
</evidence>
<dbReference type="InterPro" id="IPR016032">
    <property type="entry name" value="Sig_transdc_resp-reg_C-effctor"/>
</dbReference>
<evidence type="ECO:0000256" key="5">
    <source>
        <dbReference type="ARBA" id="ARBA00022776"/>
    </source>
</evidence>
<dbReference type="Gene3D" id="1.10.10.10">
    <property type="entry name" value="Winged helix-like DNA-binding domain superfamily/Winged helix DNA-binding domain"/>
    <property type="match status" value="1"/>
</dbReference>
<dbReference type="Pfam" id="PF10345">
    <property type="entry name" value="Cohesin_load"/>
    <property type="match status" value="1"/>
</dbReference>
<evidence type="ECO:0000256" key="1">
    <source>
        <dbReference type="ARBA" id="ARBA00004496"/>
    </source>
</evidence>
<dbReference type="GO" id="GO:0051301">
    <property type="term" value="P:cell division"/>
    <property type="evidence" value="ECO:0007669"/>
    <property type="project" value="UniProtKB-KW"/>
</dbReference>
<keyword evidence="7 10" id="KW-0238">DNA-binding</keyword>
<evidence type="ECO:0000259" key="11">
    <source>
        <dbReference type="PROSITE" id="PS51755"/>
    </source>
</evidence>
<protein>
    <recommendedName>
        <fullName evidence="11">OmpR/PhoB-type domain-containing protein</fullName>
    </recommendedName>
</protein>
<dbReference type="GO" id="GO:0007064">
    <property type="term" value="P:mitotic sister chromatid cohesion"/>
    <property type="evidence" value="ECO:0007669"/>
    <property type="project" value="InterPro"/>
</dbReference>
<dbReference type="PANTHER" id="PTHR46630">
    <property type="entry name" value="TETRATRICOPEPTIDE REPEAT PROTEIN 29"/>
    <property type="match status" value="1"/>
</dbReference>
<dbReference type="Pfam" id="PF00486">
    <property type="entry name" value="Trans_reg_C"/>
    <property type="match status" value="1"/>
</dbReference>
<organism evidence="12 13">
    <name type="scientific">Bdellovibrio bacteriovorus</name>
    <dbReference type="NCBI Taxonomy" id="959"/>
    <lineage>
        <taxon>Bacteria</taxon>
        <taxon>Pseudomonadati</taxon>
        <taxon>Bdellovibrionota</taxon>
        <taxon>Bdellovibrionia</taxon>
        <taxon>Bdellovibrionales</taxon>
        <taxon>Pseudobdellovibrionaceae</taxon>
        <taxon>Bdellovibrio</taxon>
    </lineage>
</organism>
<evidence type="ECO:0000313" key="13">
    <source>
        <dbReference type="Proteomes" id="UP000075391"/>
    </source>
</evidence>
<dbReference type="GO" id="GO:0003677">
    <property type="term" value="F:DNA binding"/>
    <property type="evidence" value="ECO:0007669"/>
    <property type="project" value="UniProtKB-UniRule"/>
</dbReference>
<keyword evidence="4" id="KW-0677">Repeat</keyword>
<feature type="domain" description="OmpR/PhoB-type" evidence="11">
    <location>
        <begin position="255"/>
        <end position="360"/>
    </location>
</feature>
<dbReference type="EMBL" id="LUKF01000001">
    <property type="protein sequence ID" value="KYG70695.1"/>
    <property type="molecule type" value="Genomic_DNA"/>
</dbReference>
<sequence>MNQLDRAFELGKLYCDRGEFSPAVEHLQEASKGYFAEKNFSQYLKCLNLLLRIFAEREQFEEINSTKEKLQDLVLKEGFELNSKTYYTLAVCASYKGQLETAMDYLQKALAIGLASDNKEDICHAIFGLAMVYSHPATARHSDALKEIYNLQVFFQVYQMPDLQASSLFLNADILKQMKKYDEAIEVLWKAYDIVKETRNVVMSNYLMGGLADAYFEIGDKDMARTYITLAQKSVDTENHRRLGRMVKALAEKIGGETQTNFDLIFDEPNHSVIEKKLGRIDFKNQFILLDLLRLFVQNQGHIYSKEFLVENVWKQPYDPAIHDNKIYVTIKRLRKLIEPDYEKPKYIFRAKNGYYMNKAARVHFEH</sequence>
<dbReference type="CDD" id="cd00383">
    <property type="entry name" value="trans_reg_C"/>
    <property type="match status" value="1"/>
</dbReference>
<dbReference type="InterPro" id="IPR036388">
    <property type="entry name" value="WH-like_DNA-bd_sf"/>
</dbReference>
<dbReference type="InterPro" id="IPR051476">
    <property type="entry name" value="Bac_ResReg_Asp_Phosphatase"/>
</dbReference>
<evidence type="ECO:0000256" key="2">
    <source>
        <dbReference type="ARBA" id="ARBA00022490"/>
    </source>
</evidence>
<dbReference type="SMART" id="SM00028">
    <property type="entry name" value="TPR"/>
    <property type="match status" value="3"/>
</dbReference>
<dbReference type="AlphaFoldDB" id="A0A150WVZ6"/>
<dbReference type="SUPFAM" id="SSF81901">
    <property type="entry name" value="HCP-like"/>
    <property type="match status" value="1"/>
</dbReference>
<keyword evidence="8" id="KW-0131">Cell cycle</keyword>
<keyword evidence="5" id="KW-0498">Mitosis</keyword>